<feature type="region of interest" description="Disordered" evidence="1">
    <location>
        <begin position="1"/>
        <end position="31"/>
    </location>
</feature>
<dbReference type="AlphaFoldDB" id="A0A2S3W023"/>
<evidence type="ECO:0000313" key="2">
    <source>
        <dbReference type="EMBL" id="POF62197.1"/>
    </source>
</evidence>
<dbReference type="InterPro" id="IPR021109">
    <property type="entry name" value="Peptidase_aspartic_dom_sf"/>
</dbReference>
<reference evidence="2 3" key="1">
    <citation type="submission" date="2018-01" db="EMBL/GenBank/DDBJ databases">
        <title>Draft Genome Sequence of Komagataeibacter maltaceti LMG 1529, a Vinegar Producing Acetic Acid Bacterium Isolated from Malt Vinegar Brewery Acetifiers.</title>
        <authorList>
            <person name="Zhang Q."/>
            <person name="Hollensteiner J."/>
            <person name="Poehlein A."/>
            <person name="Daniel R."/>
        </authorList>
    </citation>
    <scope>NUCLEOTIDE SEQUENCE [LARGE SCALE GENOMIC DNA]</scope>
    <source>
        <strain evidence="2 3">LMG 1529</strain>
    </source>
</reference>
<dbReference type="SUPFAM" id="SSF50630">
    <property type="entry name" value="Acid proteases"/>
    <property type="match status" value="1"/>
</dbReference>
<evidence type="ECO:0000256" key="1">
    <source>
        <dbReference type="SAM" id="MobiDB-lite"/>
    </source>
</evidence>
<organism evidence="2 3">
    <name type="scientific">Novacetimonas maltaceti</name>
    <dbReference type="NCBI Taxonomy" id="1203393"/>
    <lineage>
        <taxon>Bacteria</taxon>
        <taxon>Pseudomonadati</taxon>
        <taxon>Pseudomonadota</taxon>
        <taxon>Alphaproteobacteria</taxon>
        <taxon>Acetobacterales</taxon>
        <taxon>Acetobacteraceae</taxon>
        <taxon>Novacetimonas</taxon>
    </lineage>
</organism>
<sequence>MPPRHSSRSGRDSLSSHPSVSGNPATSERDGRRAWWRGAGGVLAACSLLVWGHAPARAEDMIDNVLPARCVAHVMSVPLMSHSGSPVIPVVINGKSGLAYVSFTQEDIGVFADPAMDYPIGKTFQLQTIAGQSYSFATTIKSLHIAQGVAENVPAIAVGDRLETINDQPVLGIIGYSVLSNYDVLLDFVAKRMILFRLSDAPGCTAMPQWLGAGVTPVTLLPNARGVLTGVELKVGDVPLRLEVEPGSNASVVRQKDARTMGLTRATLHDDPHVRTVVGRVLVGHRHHFDNVTIGEWKDRSLDVNVEKAKYNLLGMDFLRNRRVLMAFPQGVLYLTPPSASRDRDPRIPSALATHLATATVHETDGTTR</sequence>
<evidence type="ECO:0000313" key="3">
    <source>
        <dbReference type="Proteomes" id="UP000237344"/>
    </source>
</evidence>
<keyword evidence="3" id="KW-1185">Reference proteome</keyword>
<dbReference type="OrthoDB" id="7281214at2"/>
<dbReference type="Pfam" id="PF13975">
    <property type="entry name" value="gag-asp_proteas"/>
    <property type="match status" value="1"/>
</dbReference>
<dbReference type="Gene3D" id="2.40.70.10">
    <property type="entry name" value="Acid Proteases"/>
    <property type="match status" value="1"/>
</dbReference>
<comment type="caution">
    <text evidence="2">The sequence shown here is derived from an EMBL/GenBank/DDBJ whole genome shotgun (WGS) entry which is preliminary data.</text>
</comment>
<name>A0A2S3W023_9PROT</name>
<dbReference type="Proteomes" id="UP000237344">
    <property type="component" value="Unassembled WGS sequence"/>
</dbReference>
<dbReference type="RefSeq" id="WP_110095775.1">
    <property type="nucleotide sequence ID" value="NZ_NKUE01000024.1"/>
</dbReference>
<gene>
    <name evidence="2" type="ORF">KMAL_22110</name>
</gene>
<accession>A0A2S3W023</accession>
<proteinExistence type="predicted"/>
<protein>
    <submittedName>
        <fullName evidence="2">Uncharacterized protein</fullName>
    </submittedName>
</protein>
<dbReference type="EMBL" id="POTC01000031">
    <property type="protein sequence ID" value="POF62197.1"/>
    <property type="molecule type" value="Genomic_DNA"/>
</dbReference>